<feature type="non-terminal residue" evidence="1">
    <location>
        <position position="1"/>
    </location>
</feature>
<comment type="caution">
    <text evidence="1">The sequence shown here is derived from an EMBL/GenBank/DDBJ whole genome shotgun (WGS) entry which is preliminary data.</text>
</comment>
<dbReference type="EMBL" id="BQNB010012556">
    <property type="protein sequence ID" value="GJT05048.1"/>
    <property type="molecule type" value="Genomic_DNA"/>
</dbReference>
<evidence type="ECO:0000313" key="1">
    <source>
        <dbReference type="EMBL" id="GJT05048.1"/>
    </source>
</evidence>
<accession>A0ABQ5ARP0</accession>
<proteinExistence type="predicted"/>
<gene>
    <name evidence="1" type="ORF">Tco_0839510</name>
</gene>
<sequence>GSDDGGDVRVPSMMMVVMLGSEYDDGGDGGAVFR</sequence>
<protein>
    <submittedName>
        <fullName evidence="1">Uncharacterized protein</fullName>
    </submittedName>
</protein>
<evidence type="ECO:0000313" key="2">
    <source>
        <dbReference type="Proteomes" id="UP001151760"/>
    </source>
</evidence>
<dbReference type="Proteomes" id="UP001151760">
    <property type="component" value="Unassembled WGS sequence"/>
</dbReference>
<reference evidence="1" key="1">
    <citation type="journal article" date="2022" name="Int. J. Mol. Sci.">
        <title>Draft Genome of Tanacetum Coccineum: Genomic Comparison of Closely Related Tanacetum-Family Plants.</title>
        <authorList>
            <person name="Yamashiro T."/>
            <person name="Shiraishi A."/>
            <person name="Nakayama K."/>
            <person name="Satake H."/>
        </authorList>
    </citation>
    <scope>NUCLEOTIDE SEQUENCE</scope>
</reference>
<keyword evidence="2" id="KW-1185">Reference proteome</keyword>
<reference evidence="1" key="2">
    <citation type="submission" date="2022-01" db="EMBL/GenBank/DDBJ databases">
        <authorList>
            <person name="Yamashiro T."/>
            <person name="Shiraishi A."/>
            <person name="Satake H."/>
            <person name="Nakayama K."/>
        </authorList>
    </citation>
    <scope>NUCLEOTIDE SEQUENCE</scope>
</reference>
<name>A0ABQ5ARP0_9ASTR</name>
<organism evidence="1 2">
    <name type="scientific">Tanacetum coccineum</name>
    <dbReference type="NCBI Taxonomy" id="301880"/>
    <lineage>
        <taxon>Eukaryota</taxon>
        <taxon>Viridiplantae</taxon>
        <taxon>Streptophyta</taxon>
        <taxon>Embryophyta</taxon>
        <taxon>Tracheophyta</taxon>
        <taxon>Spermatophyta</taxon>
        <taxon>Magnoliopsida</taxon>
        <taxon>eudicotyledons</taxon>
        <taxon>Gunneridae</taxon>
        <taxon>Pentapetalae</taxon>
        <taxon>asterids</taxon>
        <taxon>campanulids</taxon>
        <taxon>Asterales</taxon>
        <taxon>Asteraceae</taxon>
        <taxon>Asteroideae</taxon>
        <taxon>Anthemideae</taxon>
        <taxon>Anthemidinae</taxon>
        <taxon>Tanacetum</taxon>
    </lineage>
</organism>